<proteinExistence type="predicted"/>
<dbReference type="PANTHER" id="PTHR46796">
    <property type="entry name" value="HTH-TYPE TRANSCRIPTIONAL ACTIVATOR RHAS-RELATED"/>
    <property type="match status" value="1"/>
</dbReference>
<dbReference type="SUPFAM" id="SSF46689">
    <property type="entry name" value="Homeodomain-like"/>
    <property type="match status" value="2"/>
</dbReference>
<reference evidence="5 6" key="1">
    <citation type="submission" date="2019-11" db="EMBL/GenBank/DDBJ databases">
        <title>Draft Genome Sequences of Six Type Strains of the Genus Massilia.</title>
        <authorList>
            <person name="Miess H."/>
            <person name="Frediansyah A."/>
            <person name="Goeker M."/>
            <person name="Gross H."/>
        </authorList>
    </citation>
    <scope>NUCLEOTIDE SEQUENCE [LARGE SCALE GENOMIC DNA]</scope>
    <source>
        <strain evidence="5 6">DSM 17513</strain>
    </source>
</reference>
<dbReference type="EMBL" id="WNWM01000002">
    <property type="protein sequence ID" value="MUI16142.1"/>
    <property type="molecule type" value="Genomic_DNA"/>
</dbReference>
<gene>
    <name evidence="5" type="ORF">GJV26_27335</name>
</gene>
<dbReference type="InterPro" id="IPR018062">
    <property type="entry name" value="HTH_AraC-typ_CS"/>
</dbReference>
<dbReference type="InterPro" id="IPR032783">
    <property type="entry name" value="AraC_lig"/>
</dbReference>
<organism evidence="5 6">
    <name type="scientific">Pseudoduganella dura</name>
    <dbReference type="NCBI Taxonomy" id="321982"/>
    <lineage>
        <taxon>Bacteria</taxon>
        <taxon>Pseudomonadati</taxon>
        <taxon>Pseudomonadota</taxon>
        <taxon>Betaproteobacteria</taxon>
        <taxon>Burkholderiales</taxon>
        <taxon>Oxalobacteraceae</taxon>
        <taxon>Telluria group</taxon>
        <taxon>Pseudoduganella</taxon>
    </lineage>
</organism>
<sequence>MPVDTLSEVLRTVRLRGAVFYAVSVGPMWAVEAPPSAEIAAMVMPGAARVIEYHVLVEGTAWASLAGQPPVRLGPGDVVLFPQGDAHVMASAPGVPPLPFSIDWMRATQELPKPLPIALDGASLAWGDAARRPDGCSNIVCGFLGCDHGPFNPLLEGLPRLLHVPADGDGGWLCQLMLQAARGATGPGGGALADRISETMFIDAVRRHASRLPDHATGWLAGLRDRQVGRALALIHADPRHPWNVAELARAAALSRSAFCERFARLLGVAPARYLARWRMEVAATMLRQSHAPVATIAFDVGYESEAAFTRAFARLVGMPPSHWRAAPLH</sequence>
<dbReference type="Gene3D" id="1.10.10.60">
    <property type="entry name" value="Homeodomain-like"/>
    <property type="match status" value="2"/>
</dbReference>
<dbReference type="Pfam" id="PF12833">
    <property type="entry name" value="HTH_18"/>
    <property type="match status" value="1"/>
</dbReference>
<dbReference type="InterPro" id="IPR050204">
    <property type="entry name" value="AraC_XylS_family_regulators"/>
</dbReference>
<keyword evidence="3" id="KW-0804">Transcription</keyword>
<dbReference type="AlphaFoldDB" id="A0A6I3XS50"/>
<dbReference type="GO" id="GO:0003700">
    <property type="term" value="F:DNA-binding transcription factor activity"/>
    <property type="evidence" value="ECO:0007669"/>
    <property type="project" value="InterPro"/>
</dbReference>
<evidence type="ECO:0000313" key="5">
    <source>
        <dbReference type="EMBL" id="MUI16142.1"/>
    </source>
</evidence>
<protein>
    <submittedName>
        <fullName evidence="5">Helix-turn-helix domain-containing protein</fullName>
    </submittedName>
</protein>
<dbReference type="Proteomes" id="UP000431684">
    <property type="component" value="Unassembled WGS sequence"/>
</dbReference>
<evidence type="ECO:0000313" key="6">
    <source>
        <dbReference type="Proteomes" id="UP000431684"/>
    </source>
</evidence>
<keyword evidence="6" id="KW-1185">Reference proteome</keyword>
<dbReference type="PROSITE" id="PS01124">
    <property type="entry name" value="HTH_ARAC_FAMILY_2"/>
    <property type="match status" value="1"/>
</dbReference>
<evidence type="ECO:0000256" key="3">
    <source>
        <dbReference type="ARBA" id="ARBA00023163"/>
    </source>
</evidence>
<dbReference type="PANTHER" id="PTHR46796:SF7">
    <property type="entry name" value="ARAC FAMILY TRANSCRIPTIONAL REGULATOR"/>
    <property type="match status" value="1"/>
</dbReference>
<evidence type="ECO:0000256" key="2">
    <source>
        <dbReference type="ARBA" id="ARBA00023125"/>
    </source>
</evidence>
<keyword evidence="2" id="KW-0238">DNA-binding</keyword>
<evidence type="ECO:0000259" key="4">
    <source>
        <dbReference type="PROSITE" id="PS01124"/>
    </source>
</evidence>
<feature type="domain" description="HTH araC/xylS-type" evidence="4">
    <location>
        <begin position="229"/>
        <end position="327"/>
    </location>
</feature>
<dbReference type="SMART" id="SM00342">
    <property type="entry name" value="HTH_ARAC"/>
    <property type="match status" value="1"/>
</dbReference>
<name>A0A6I3XS50_9BURK</name>
<keyword evidence="1" id="KW-0805">Transcription regulation</keyword>
<comment type="caution">
    <text evidence="5">The sequence shown here is derived from an EMBL/GenBank/DDBJ whole genome shotgun (WGS) entry which is preliminary data.</text>
</comment>
<dbReference type="InterPro" id="IPR009057">
    <property type="entry name" value="Homeodomain-like_sf"/>
</dbReference>
<dbReference type="RefSeq" id="WP_155711739.1">
    <property type="nucleotide sequence ID" value="NZ_BMWU01000042.1"/>
</dbReference>
<dbReference type="InterPro" id="IPR011051">
    <property type="entry name" value="RmlC_Cupin_sf"/>
</dbReference>
<dbReference type="Pfam" id="PF12852">
    <property type="entry name" value="Cupin_6"/>
    <property type="match status" value="1"/>
</dbReference>
<dbReference type="GO" id="GO:0043565">
    <property type="term" value="F:sequence-specific DNA binding"/>
    <property type="evidence" value="ECO:0007669"/>
    <property type="project" value="InterPro"/>
</dbReference>
<dbReference type="OrthoDB" id="9789899at2"/>
<dbReference type="SUPFAM" id="SSF51182">
    <property type="entry name" value="RmlC-like cupins"/>
    <property type="match status" value="1"/>
</dbReference>
<dbReference type="PROSITE" id="PS00041">
    <property type="entry name" value="HTH_ARAC_FAMILY_1"/>
    <property type="match status" value="1"/>
</dbReference>
<evidence type="ECO:0000256" key="1">
    <source>
        <dbReference type="ARBA" id="ARBA00023015"/>
    </source>
</evidence>
<dbReference type="InterPro" id="IPR018060">
    <property type="entry name" value="HTH_AraC"/>
</dbReference>
<accession>A0A6I3XS50</accession>